<organism evidence="6 7">
    <name type="scientific">Coniella lustricola</name>
    <dbReference type="NCBI Taxonomy" id="2025994"/>
    <lineage>
        <taxon>Eukaryota</taxon>
        <taxon>Fungi</taxon>
        <taxon>Dikarya</taxon>
        <taxon>Ascomycota</taxon>
        <taxon>Pezizomycotina</taxon>
        <taxon>Sordariomycetes</taxon>
        <taxon>Sordariomycetidae</taxon>
        <taxon>Diaporthales</taxon>
        <taxon>Schizoparmaceae</taxon>
        <taxon>Coniella</taxon>
    </lineage>
</organism>
<feature type="binding site" evidence="4">
    <location>
        <position position="168"/>
    </location>
    <ligand>
        <name>substrate</name>
    </ligand>
</feature>
<dbReference type="PANTHER" id="PTHR46072">
    <property type="entry name" value="AMIDASE-RELATED-RELATED"/>
    <property type="match status" value="1"/>
</dbReference>
<sequence>MGSTKRSWQEIVVEKRQAQADYIARLVQEDGGHRQESPMGGLAFIKGHEIGGSLCRKDYRCEELIMSSIQRACEIHKTTNCLTEVCFDEALLSSRALDEHLNQEHKLVGPLHGVPTTLKDQFNIKGLDTTLGYVGRALAPAEDDAALVKMLRALGAVILAKSNLPQSIMWCETDNPLWGLTTNPFDSNFTPGGSTGGEGVLVSCGASALGFGTDIGGSIRIPSHMMGIYGLKPSSSRLPYEGVPVSTEGQEHVPSSVGPMASTLETIHLAMKSLIDLKPWEFDSRCSPISWRSDMYDQVLSRPLVFGVVFDDGVARPHPPVTRVLQSAIKALEAAGHSVIEWNTDFHKECIELMDEYYTADGGEDVRSAVTCGGEPFIEHVEKLINRGQPISVYEYWQLNRRKWALQNAYLKKWQSTRTPDGRLVDAIIMPTMPHTAVPHKSCRWVGYTKVWNVLDYTALTIPAGHVVQEDLEAAWNFKPRGEIDEWCLGLWQQGRRRMAELALPVGLQIVGRKLEEEKVLGVGKVVDDILQSAKRKSCKDGAHAGRTIT</sequence>
<dbReference type="Pfam" id="PF01425">
    <property type="entry name" value="Amidase"/>
    <property type="match status" value="1"/>
</dbReference>
<dbReference type="PIRSF" id="PIRSF001221">
    <property type="entry name" value="Amidase_fungi"/>
    <property type="match status" value="1"/>
</dbReference>
<accession>A0A2T3A4E3</accession>
<evidence type="ECO:0000256" key="3">
    <source>
        <dbReference type="PIRSR" id="PIRSR001221-1"/>
    </source>
</evidence>
<dbReference type="SUPFAM" id="SSF75304">
    <property type="entry name" value="Amidase signature (AS) enzymes"/>
    <property type="match status" value="1"/>
</dbReference>
<evidence type="ECO:0000313" key="7">
    <source>
        <dbReference type="Proteomes" id="UP000241462"/>
    </source>
</evidence>
<evidence type="ECO:0000259" key="5">
    <source>
        <dbReference type="Pfam" id="PF01425"/>
    </source>
</evidence>
<evidence type="ECO:0000256" key="2">
    <source>
        <dbReference type="ARBA" id="ARBA00022801"/>
    </source>
</evidence>
<dbReference type="EMBL" id="KZ678474">
    <property type="protein sequence ID" value="PSR82633.1"/>
    <property type="molecule type" value="Genomic_DNA"/>
</dbReference>
<dbReference type="PANTHER" id="PTHR46072:SF2">
    <property type="entry name" value="AMIDASE (EUROFUNG)"/>
    <property type="match status" value="1"/>
</dbReference>
<feature type="binding site" evidence="4">
    <location>
        <begin position="215"/>
        <end position="218"/>
    </location>
    <ligand>
        <name>substrate</name>
    </ligand>
</feature>
<evidence type="ECO:0000313" key="6">
    <source>
        <dbReference type="EMBL" id="PSR82633.1"/>
    </source>
</evidence>
<dbReference type="Gene3D" id="3.90.1300.10">
    <property type="entry name" value="Amidase signature (AS) domain"/>
    <property type="match status" value="1"/>
</dbReference>
<feature type="domain" description="Amidase" evidence="5">
    <location>
        <begin position="63"/>
        <end position="521"/>
    </location>
</feature>
<dbReference type="AlphaFoldDB" id="A0A2T3A4E3"/>
<dbReference type="GO" id="GO:0016787">
    <property type="term" value="F:hydrolase activity"/>
    <property type="evidence" value="ECO:0007669"/>
    <property type="project" value="UniProtKB-KW"/>
</dbReference>
<dbReference type="FunCoup" id="A0A2T3A4E3">
    <property type="interactions" value="42"/>
</dbReference>
<name>A0A2T3A4E3_9PEZI</name>
<comment type="similarity">
    <text evidence="1">Belongs to the amidase family.</text>
</comment>
<dbReference type="STRING" id="2025994.A0A2T3A4E3"/>
<dbReference type="InterPro" id="IPR023631">
    <property type="entry name" value="Amidase_dom"/>
</dbReference>
<dbReference type="OrthoDB" id="6428749at2759"/>
<feature type="active site" description="Charge relay system" evidence="3">
    <location>
        <position position="194"/>
    </location>
</feature>
<dbReference type="InterPro" id="IPR036928">
    <property type="entry name" value="AS_sf"/>
</dbReference>
<proteinExistence type="inferred from homology"/>
<feature type="active site" description="Acyl-ester intermediate" evidence="3">
    <location>
        <position position="218"/>
    </location>
</feature>
<reference evidence="6 7" key="1">
    <citation type="journal article" date="2018" name="Mycol. Prog.">
        <title>Coniella lustricola, a new species from submerged detritus.</title>
        <authorList>
            <person name="Raudabaugh D.B."/>
            <person name="Iturriaga T."/>
            <person name="Carver A."/>
            <person name="Mondo S."/>
            <person name="Pangilinan J."/>
            <person name="Lipzen A."/>
            <person name="He G."/>
            <person name="Amirebrahimi M."/>
            <person name="Grigoriev I.V."/>
            <person name="Miller A.N."/>
        </authorList>
    </citation>
    <scope>NUCLEOTIDE SEQUENCE [LARGE SCALE GENOMIC DNA]</scope>
    <source>
        <strain evidence="6 7">B22-T-1</strain>
    </source>
</reference>
<gene>
    <name evidence="6" type="ORF">BD289DRAFT_475105</name>
</gene>
<evidence type="ECO:0000256" key="1">
    <source>
        <dbReference type="ARBA" id="ARBA00009199"/>
    </source>
</evidence>
<keyword evidence="2" id="KW-0378">Hydrolase</keyword>
<protein>
    <submittedName>
        <fullName evidence="6">Amidase</fullName>
    </submittedName>
</protein>
<feature type="binding site" evidence="4">
    <location>
        <position position="194"/>
    </location>
    <ligand>
        <name>substrate</name>
    </ligand>
</feature>
<evidence type="ECO:0000256" key="4">
    <source>
        <dbReference type="PIRSR" id="PIRSR001221-2"/>
    </source>
</evidence>
<keyword evidence="7" id="KW-1185">Reference proteome</keyword>
<dbReference type="InParanoid" id="A0A2T3A4E3"/>
<feature type="active site" description="Charge relay system" evidence="3">
    <location>
        <position position="119"/>
    </location>
</feature>
<dbReference type="Proteomes" id="UP000241462">
    <property type="component" value="Unassembled WGS sequence"/>
</dbReference>